<proteinExistence type="inferred from homology"/>
<dbReference type="InterPro" id="IPR006075">
    <property type="entry name" value="Asn/Gln-tRNA_Trfase_suB/E_cat"/>
</dbReference>
<dbReference type="InterPro" id="IPR004413">
    <property type="entry name" value="GatB"/>
</dbReference>
<dbReference type="NCBIfam" id="NF004012">
    <property type="entry name" value="PRK05477.1-2"/>
    <property type="match status" value="1"/>
</dbReference>
<dbReference type="PANTHER" id="PTHR11659">
    <property type="entry name" value="GLUTAMYL-TRNA GLN AMIDOTRANSFERASE SUBUNIT B MITOCHONDRIAL AND PROKARYOTIC PET112-RELATED"/>
    <property type="match status" value="1"/>
</dbReference>
<evidence type="ECO:0000256" key="10">
    <source>
        <dbReference type="HAMAP-Rule" id="MF_00121"/>
    </source>
</evidence>
<sequence length="507" mass="58080">MYEPVIGLEIHIQVSTRSKMFCRCPNDYFEQEPNSFTCPVCLGLPGALPVPNFEAFKKAVKLALALNCNINNVTKFDRKNYFYPDLPKGYQISQFDKPIGYDGYVDIEVEGDLRRIRIQRLHLEEDTAKSLHVDNLTLIDFNKSGVPLIEIVTMPDFVSKDEVIAFAKRLRQIVRYTQVSEAEMQKGQMRYEVNISVRKPEQSGSHVLPDYKVEIKNIGSISVLEKVVTLEFQRQVDILSRGGNITRHTRGLKNMSGETIFQRPKEVADDYRYFPEPDIPPIHISSDFIEDIRRTIPILPAQKKYFYTQIGMEQEQADFFVEEMEKSVWIDSYIELVLIGKGLKLDFSNELIRKIKNFVSQSGFNQIKEGVKWFIGDISGLMEKKKIPLNDLSFTQQDLLDLTQLIKDLKITGTIAKIVIEEKIVNKEFRGFSISEVVDKLGLWPSEDVEQLESWVMSCIEENQDIVKSIARNPNAIKALVGKVMRASSGRANPIKAEKIIRDKLGL</sequence>
<organism evidence="12 13">
    <name type="scientific">Candidatus Dojkabacteria bacterium</name>
    <dbReference type="NCBI Taxonomy" id="2099670"/>
    <lineage>
        <taxon>Bacteria</taxon>
        <taxon>Candidatus Dojkabacteria</taxon>
    </lineage>
</organism>
<evidence type="ECO:0000256" key="1">
    <source>
        <dbReference type="ARBA" id="ARBA00005306"/>
    </source>
</evidence>
<dbReference type="InterPro" id="IPR023168">
    <property type="entry name" value="GatB_Yqey_C_2"/>
</dbReference>
<dbReference type="PANTHER" id="PTHR11659:SF0">
    <property type="entry name" value="GLUTAMYL-TRNA(GLN) AMIDOTRANSFERASE SUBUNIT B, MITOCHONDRIAL"/>
    <property type="match status" value="1"/>
</dbReference>
<evidence type="ECO:0000256" key="4">
    <source>
        <dbReference type="ARBA" id="ARBA00022741"/>
    </source>
</evidence>
<dbReference type="InterPro" id="IPR018027">
    <property type="entry name" value="Asn/Gln_amidotransferase"/>
</dbReference>
<gene>
    <name evidence="10 12" type="primary">gatB</name>
    <name evidence="12" type="ORF">D6810_00565</name>
</gene>
<evidence type="ECO:0000259" key="11">
    <source>
        <dbReference type="SMART" id="SM00845"/>
    </source>
</evidence>
<comment type="catalytic activity">
    <reaction evidence="9 10">
        <text>L-glutamyl-tRNA(Gln) + L-glutamine + ATP + H2O = L-glutaminyl-tRNA(Gln) + L-glutamate + ADP + phosphate + H(+)</text>
        <dbReference type="Rhea" id="RHEA:17521"/>
        <dbReference type="Rhea" id="RHEA-COMP:9681"/>
        <dbReference type="Rhea" id="RHEA-COMP:9684"/>
        <dbReference type="ChEBI" id="CHEBI:15377"/>
        <dbReference type="ChEBI" id="CHEBI:15378"/>
        <dbReference type="ChEBI" id="CHEBI:29985"/>
        <dbReference type="ChEBI" id="CHEBI:30616"/>
        <dbReference type="ChEBI" id="CHEBI:43474"/>
        <dbReference type="ChEBI" id="CHEBI:58359"/>
        <dbReference type="ChEBI" id="CHEBI:78520"/>
        <dbReference type="ChEBI" id="CHEBI:78521"/>
        <dbReference type="ChEBI" id="CHEBI:456216"/>
    </reaction>
</comment>
<name>A0A3M0YZH8_9BACT</name>
<keyword evidence="6 10" id="KW-0648">Protein biosynthesis</keyword>
<feature type="domain" description="Asn/Gln amidotransferase" evidence="11">
    <location>
        <begin position="346"/>
        <end position="505"/>
    </location>
</feature>
<dbReference type="InterPro" id="IPR017959">
    <property type="entry name" value="Asn/Gln-tRNA_amidoTrfase_suB/E"/>
</dbReference>
<evidence type="ECO:0000256" key="3">
    <source>
        <dbReference type="ARBA" id="ARBA00022598"/>
    </source>
</evidence>
<evidence type="ECO:0000256" key="6">
    <source>
        <dbReference type="ARBA" id="ARBA00022917"/>
    </source>
</evidence>
<evidence type="ECO:0000313" key="12">
    <source>
        <dbReference type="EMBL" id="RMD77580.1"/>
    </source>
</evidence>
<evidence type="ECO:0000313" key="13">
    <source>
        <dbReference type="Proteomes" id="UP000269410"/>
    </source>
</evidence>
<dbReference type="GO" id="GO:0050566">
    <property type="term" value="F:asparaginyl-tRNA synthase (glutamine-hydrolyzing) activity"/>
    <property type="evidence" value="ECO:0007669"/>
    <property type="project" value="RHEA"/>
</dbReference>
<dbReference type="SUPFAM" id="SSF55931">
    <property type="entry name" value="Glutamine synthetase/guanido kinase"/>
    <property type="match status" value="1"/>
</dbReference>
<keyword evidence="4 10" id="KW-0547">Nucleotide-binding</keyword>
<evidence type="ECO:0000256" key="9">
    <source>
        <dbReference type="ARBA" id="ARBA00047913"/>
    </source>
</evidence>
<evidence type="ECO:0000256" key="7">
    <source>
        <dbReference type="ARBA" id="ARBA00024799"/>
    </source>
</evidence>
<comment type="similarity">
    <text evidence="1 10">Belongs to the GatB/GatE family. GatB subfamily.</text>
</comment>
<keyword evidence="3 10" id="KW-0436">Ligase</keyword>
<dbReference type="GO" id="GO:0006412">
    <property type="term" value="P:translation"/>
    <property type="evidence" value="ECO:0007669"/>
    <property type="project" value="UniProtKB-UniRule"/>
</dbReference>
<dbReference type="GO" id="GO:0005524">
    <property type="term" value="F:ATP binding"/>
    <property type="evidence" value="ECO:0007669"/>
    <property type="project" value="UniProtKB-KW"/>
</dbReference>
<comment type="caution">
    <text evidence="12">The sequence shown here is derived from an EMBL/GenBank/DDBJ whole genome shotgun (WGS) entry which is preliminary data.</text>
</comment>
<dbReference type="GO" id="GO:0070681">
    <property type="term" value="P:glutaminyl-tRNAGln biosynthesis via transamidation"/>
    <property type="evidence" value="ECO:0007669"/>
    <property type="project" value="TreeGrafter"/>
</dbReference>
<dbReference type="Proteomes" id="UP000269410">
    <property type="component" value="Unassembled WGS sequence"/>
</dbReference>
<reference evidence="12 13" key="1">
    <citation type="submission" date="2018-10" db="EMBL/GenBank/DDBJ databases">
        <title>Thermophilic Lithotrophy and Phototrophy in an Intertidal, Iron-rich, Geothermal Spring.</title>
        <authorList>
            <person name="Ward L.M."/>
            <person name="Idei A."/>
            <person name="Nakagawa M."/>
            <person name="Ueno Y."/>
            <person name="Fischer W."/>
            <person name="Mcglynn S.E."/>
        </authorList>
    </citation>
    <scope>NUCLEOTIDE SEQUENCE [LARGE SCALE GENOMIC DNA]</scope>
    <source>
        <strain evidence="12">J137</strain>
    </source>
</reference>
<dbReference type="NCBIfam" id="TIGR00133">
    <property type="entry name" value="gatB"/>
    <property type="match status" value="1"/>
</dbReference>
<dbReference type="EMBL" id="RFKV01000020">
    <property type="protein sequence ID" value="RMD77580.1"/>
    <property type="molecule type" value="Genomic_DNA"/>
</dbReference>
<keyword evidence="5 10" id="KW-0067">ATP-binding</keyword>
<dbReference type="AlphaFoldDB" id="A0A3M0YZH8"/>
<accession>A0A3M0YZH8</accession>
<comment type="catalytic activity">
    <reaction evidence="8 10">
        <text>L-aspartyl-tRNA(Asn) + L-glutamine + ATP + H2O = L-asparaginyl-tRNA(Asn) + L-glutamate + ADP + phosphate + 2 H(+)</text>
        <dbReference type="Rhea" id="RHEA:14513"/>
        <dbReference type="Rhea" id="RHEA-COMP:9674"/>
        <dbReference type="Rhea" id="RHEA-COMP:9677"/>
        <dbReference type="ChEBI" id="CHEBI:15377"/>
        <dbReference type="ChEBI" id="CHEBI:15378"/>
        <dbReference type="ChEBI" id="CHEBI:29985"/>
        <dbReference type="ChEBI" id="CHEBI:30616"/>
        <dbReference type="ChEBI" id="CHEBI:43474"/>
        <dbReference type="ChEBI" id="CHEBI:58359"/>
        <dbReference type="ChEBI" id="CHEBI:78515"/>
        <dbReference type="ChEBI" id="CHEBI:78516"/>
        <dbReference type="ChEBI" id="CHEBI:456216"/>
    </reaction>
</comment>
<protein>
    <recommendedName>
        <fullName evidence="10">Aspartyl/glutamyl-tRNA(Asn/Gln) amidotransferase subunit B</fullName>
        <shortName evidence="10">Asp/Glu-ADT subunit B</shortName>
        <ecNumber evidence="10">6.3.5.-</ecNumber>
    </recommendedName>
</protein>
<comment type="function">
    <text evidence="7 10">Allows the formation of correctly charged Asn-tRNA(Asn) or Gln-tRNA(Gln) through the transamidation of misacylated Asp-tRNA(Asn) or Glu-tRNA(Gln) in organisms which lack either or both of asparaginyl-tRNA or glutaminyl-tRNA synthetases. The reaction takes place in the presence of glutamine and ATP through an activated phospho-Asp-tRNA(Asn) or phospho-Glu-tRNA(Gln).</text>
</comment>
<dbReference type="EC" id="6.3.5.-" evidence="10"/>
<dbReference type="SUPFAM" id="SSF89095">
    <property type="entry name" value="GatB/YqeY motif"/>
    <property type="match status" value="1"/>
</dbReference>
<dbReference type="Pfam" id="PF02637">
    <property type="entry name" value="GatB_Yqey"/>
    <property type="match status" value="1"/>
</dbReference>
<dbReference type="GO" id="GO:0050567">
    <property type="term" value="F:glutaminyl-tRNA synthase (glutamine-hydrolyzing) activity"/>
    <property type="evidence" value="ECO:0007669"/>
    <property type="project" value="UniProtKB-UniRule"/>
</dbReference>
<dbReference type="SMART" id="SM00845">
    <property type="entry name" value="GatB_Yqey"/>
    <property type="match status" value="1"/>
</dbReference>
<dbReference type="HAMAP" id="MF_00121">
    <property type="entry name" value="GatB"/>
    <property type="match status" value="1"/>
</dbReference>
<dbReference type="Pfam" id="PF02934">
    <property type="entry name" value="GatB_N"/>
    <property type="match status" value="1"/>
</dbReference>
<evidence type="ECO:0000256" key="2">
    <source>
        <dbReference type="ARBA" id="ARBA00011123"/>
    </source>
</evidence>
<keyword evidence="12" id="KW-0808">Transferase</keyword>
<dbReference type="InterPro" id="IPR014746">
    <property type="entry name" value="Gln_synth/guanido_kin_cat_dom"/>
</dbReference>
<dbReference type="InterPro" id="IPR003789">
    <property type="entry name" value="Asn/Gln_tRNA_amidoTrase-B-like"/>
</dbReference>
<comment type="subunit">
    <text evidence="2 10">Heterotrimer of A, B and C subunits.</text>
</comment>
<evidence type="ECO:0000256" key="8">
    <source>
        <dbReference type="ARBA" id="ARBA00047380"/>
    </source>
</evidence>
<dbReference type="NCBIfam" id="NF004014">
    <property type="entry name" value="PRK05477.1-4"/>
    <property type="match status" value="1"/>
</dbReference>
<dbReference type="Gene3D" id="1.10.10.410">
    <property type="match status" value="1"/>
</dbReference>
<dbReference type="GO" id="GO:0016740">
    <property type="term" value="F:transferase activity"/>
    <property type="evidence" value="ECO:0007669"/>
    <property type="project" value="UniProtKB-KW"/>
</dbReference>
<evidence type="ECO:0000256" key="5">
    <source>
        <dbReference type="ARBA" id="ARBA00022840"/>
    </source>
</evidence>